<evidence type="ECO:0000256" key="2">
    <source>
        <dbReference type="ARBA" id="ARBA00005417"/>
    </source>
</evidence>
<proteinExistence type="inferred from homology"/>
<evidence type="ECO:0000256" key="11">
    <source>
        <dbReference type="ARBA" id="ARBA00037066"/>
    </source>
</evidence>
<accession>A0A1C3HI15</accession>
<evidence type="ECO:0000313" key="13">
    <source>
        <dbReference type="EMBL" id="SAY44679.1"/>
    </source>
</evidence>
<dbReference type="AlphaFoldDB" id="A0A1C3HI15"/>
<dbReference type="Gene3D" id="3.40.50.300">
    <property type="entry name" value="P-loop containing nucleotide triphosphate hydrolases"/>
    <property type="match status" value="1"/>
</dbReference>
<keyword evidence="13" id="KW-0378">Hydrolase</keyword>
<comment type="function">
    <text evidence="11">Part of the ABC transporter complex HmuTUV involved in hemin import. Responsible for energy coupling to the transport system.</text>
</comment>
<dbReference type="GO" id="GO:0006826">
    <property type="term" value="P:iron ion transport"/>
    <property type="evidence" value="ECO:0007669"/>
    <property type="project" value="UniProtKB-KW"/>
</dbReference>
<evidence type="ECO:0000256" key="10">
    <source>
        <dbReference type="ARBA" id="ARBA00023136"/>
    </source>
</evidence>
<keyword evidence="8" id="KW-0408">Iron</keyword>
<evidence type="ECO:0000259" key="12">
    <source>
        <dbReference type="PROSITE" id="PS50893"/>
    </source>
</evidence>
<protein>
    <submittedName>
        <fullName evidence="13">Iron complex transport system ATP-binding</fullName>
        <ecNumber evidence="13">3.6.3.34</ecNumber>
    </submittedName>
</protein>
<dbReference type="GO" id="GO:0005524">
    <property type="term" value="F:ATP binding"/>
    <property type="evidence" value="ECO:0007669"/>
    <property type="project" value="UniProtKB-KW"/>
</dbReference>
<dbReference type="PROSITE" id="PS50893">
    <property type="entry name" value="ABC_TRANSPORTER_2"/>
    <property type="match status" value="1"/>
</dbReference>
<evidence type="ECO:0000256" key="7">
    <source>
        <dbReference type="ARBA" id="ARBA00022840"/>
    </source>
</evidence>
<dbReference type="EMBL" id="LT575490">
    <property type="protein sequence ID" value="SAY44679.1"/>
    <property type="molecule type" value="Genomic_DNA"/>
</dbReference>
<dbReference type="GO" id="GO:0016887">
    <property type="term" value="F:ATP hydrolysis activity"/>
    <property type="evidence" value="ECO:0007669"/>
    <property type="project" value="InterPro"/>
</dbReference>
<dbReference type="InterPro" id="IPR027417">
    <property type="entry name" value="P-loop_NTPase"/>
</dbReference>
<dbReference type="GO" id="GO:0005886">
    <property type="term" value="C:plasma membrane"/>
    <property type="evidence" value="ECO:0007669"/>
    <property type="project" value="UniProtKB-SubCell"/>
</dbReference>
<keyword evidence="10" id="KW-0472">Membrane</keyword>
<keyword evidence="4" id="KW-1003">Cell membrane</keyword>
<evidence type="ECO:0000256" key="9">
    <source>
        <dbReference type="ARBA" id="ARBA00023065"/>
    </source>
</evidence>
<reference evidence="13" key="1">
    <citation type="submission" date="2016-05" db="EMBL/GenBank/DDBJ databases">
        <authorList>
            <person name="Cock P.J.A."/>
            <person name="Cock P.J.A."/>
        </authorList>
    </citation>
    <scope>NUCLEOTIDE SEQUENCE</scope>
    <source>
        <strain evidence="13">PWN146_assembly</strain>
    </source>
</reference>
<keyword evidence="9" id="KW-0406">Ion transport</keyword>
<dbReference type="PROSITE" id="PS00211">
    <property type="entry name" value="ABC_TRANSPORTER_1"/>
    <property type="match status" value="1"/>
</dbReference>
<evidence type="ECO:0000256" key="6">
    <source>
        <dbReference type="ARBA" id="ARBA00022741"/>
    </source>
</evidence>
<feature type="domain" description="ABC transporter" evidence="12">
    <location>
        <begin position="2"/>
        <end position="236"/>
    </location>
</feature>
<keyword evidence="6" id="KW-0547">Nucleotide-binding</keyword>
<comment type="subcellular location">
    <subcellularLocation>
        <location evidence="1">Cell membrane</location>
        <topology evidence="1">Peripheral membrane protein</topology>
    </subcellularLocation>
</comment>
<dbReference type="InterPro" id="IPR003439">
    <property type="entry name" value="ABC_transporter-like_ATP-bd"/>
</dbReference>
<dbReference type="SMART" id="SM00382">
    <property type="entry name" value="AAA"/>
    <property type="match status" value="1"/>
</dbReference>
<dbReference type="PANTHER" id="PTHR42771:SF3">
    <property type="entry name" value="PETROBACTIN IMPORT ATP-BINDING PROTEIN YCLP"/>
    <property type="match status" value="1"/>
</dbReference>
<evidence type="ECO:0000256" key="5">
    <source>
        <dbReference type="ARBA" id="ARBA00022496"/>
    </source>
</evidence>
<gene>
    <name evidence="13" type="primary">fhuC_4</name>
    <name evidence="13" type="ORF">PWN146_03390</name>
</gene>
<evidence type="ECO:0000256" key="4">
    <source>
        <dbReference type="ARBA" id="ARBA00022475"/>
    </source>
</evidence>
<dbReference type="CDD" id="cd03214">
    <property type="entry name" value="ABC_Iron-Siderophores_B12_Hemin"/>
    <property type="match status" value="1"/>
</dbReference>
<dbReference type="SUPFAM" id="SSF52540">
    <property type="entry name" value="P-loop containing nucleoside triphosphate hydrolases"/>
    <property type="match status" value="1"/>
</dbReference>
<keyword evidence="3" id="KW-0813">Transport</keyword>
<name>A0A1C3HI15_SERMA</name>
<organism evidence="13">
    <name type="scientific">Serratia marcescens</name>
    <dbReference type="NCBI Taxonomy" id="615"/>
    <lineage>
        <taxon>Bacteria</taxon>
        <taxon>Pseudomonadati</taxon>
        <taxon>Pseudomonadota</taxon>
        <taxon>Gammaproteobacteria</taxon>
        <taxon>Enterobacterales</taxon>
        <taxon>Yersiniaceae</taxon>
        <taxon>Serratia</taxon>
    </lineage>
</organism>
<sequence>MISINELTKYYQHQCVLAGITEDIPDSGITSLVGPNGAGKSTLLAVIARLLPADKGTVLVDGLNVHDTQGHVLAKMLSVLRQENHFVSRLTVYDLVSFGRYPYSQGRLNSSDLEHIFRALTFFDLTSLQQRYLDELSGGQRQRAWLAMVMCQDTKYILLDEPLNNLDMKHSVLIMQLLKRAADEFKKSVILVIHDINFAAAYSDWILALCNGQLIFRGGPQEFMAKEIIGKIFDIDVSIENCKGRPVAVYY</sequence>
<dbReference type="InterPro" id="IPR051535">
    <property type="entry name" value="Siderophore_ABC-ATPase"/>
</dbReference>
<dbReference type="PANTHER" id="PTHR42771">
    <property type="entry name" value="IRON(3+)-HYDROXAMATE IMPORT ATP-BINDING PROTEIN FHUC"/>
    <property type="match status" value="1"/>
</dbReference>
<dbReference type="Pfam" id="PF00005">
    <property type="entry name" value="ABC_tran"/>
    <property type="match status" value="1"/>
</dbReference>
<comment type="similarity">
    <text evidence="2">Belongs to the ABC transporter superfamily.</text>
</comment>
<dbReference type="EC" id="3.6.3.34" evidence="13"/>
<dbReference type="FunFam" id="3.40.50.300:FF:000134">
    <property type="entry name" value="Iron-enterobactin ABC transporter ATP-binding protein"/>
    <property type="match status" value="1"/>
</dbReference>
<evidence type="ECO:0000256" key="8">
    <source>
        <dbReference type="ARBA" id="ARBA00023004"/>
    </source>
</evidence>
<keyword evidence="5" id="KW-0410">Iron transport</keyword>
<keyword evidence="7 13" id="KW-0067">ATP-binding</keyword>
<dbReference type="InterPro" id="IPR017871">
    <property type="entry name" value="ABC_transporter-like_CS"/>
</dbReference>
<evidence type="ECO:0000256" key="3">
    <source>
        <dbReference type="ARBA" id="ARBA00022448"/>
    </source>
</evidence>
<dbReference type="InterPro" id="IPR003593">
    <property type="entry name" value="AAA+_ATPase"/>
</dbReference>
<evidence type="ECO:0000256" key="1">
    <source>
        <dbReference type="ARBA" id="ARBA00004202"/>
    </source>
</evidence>